<evidence type="ECO:0000313" key="4">
    <source>
        <dbReference type="Proteomes" id="UP000013827"/>
    </source>
</evidence>
<reference evidence="4" key="1">
    <citation type="journal article" date="2013" name="Nature">
        <title>Pan genome of the phytoplankton Emiliania underpins its global distribution.</title>
        <authorList>
            <person name="Read B.A."/>
            <person name="Kegel J."/>
            <person name="Klute M.J."/>
            <person name="Kuo A."/>
            <person name="Lefebvre S.C."/>
            <person name="Maumus F."/>
            <person name="Mayer C."/>
            <person name="Miller J."/>
            <person name="Monier A."/>
            <person name="Salamov A."/>
            <person name="Young J."/>
            <person name="Aguilar M."/>
            <person name="Claverie J.M."/>
            <person name="Frickenhaus S."/>
            <person name="Gonzalez K."/>
            <person name="Herman E.K."/>
            <person name="Lin Y.C."/>
            <person name="Napier J."/>
            <person name="Ogata H."/>
            <person name="Sarno A.F."/>
            <person name="Shmutz J."/>
            <person name="Schroeder D."/>
            <person name="de Vargas C."/>
            <person name="Verret F."/>
            <person name="von Dassow P."/>
            <person name="Valentin K."/>
            <person name="Van de Peer Y."/>
            <person name="Wheeler G."/>
            <person name="Dacks J.B."/>
            <person name="Delwiche C.F."/>
            <person name="Dyhrman S.T."/>
            <person name="Glockner G."/>
            <person name="John U."/>
            <person name="Richards T."/>
            <person name="Worden A.Z."/>
            <person name="Zhang X."/>
            <person name="Grigoriev I.V."/>
            <person name="Allen A.E."/>
            <person name="Bidle K."/>
            <person name="Borodovsky M."/>
            <person name="Bowler C."/>
            <person name="Brownlee C."/>
            <person name="Cock J.M."/>
            <person name="Elias M."/>
            <person name="Gladyshev V.N."/>
            <person name="Groth M."/>
            <person name="Guda C."/>
            <person name="Hadaegh A."/>
            <person name="Iglesias-Rodriguez M.D."/>
            <person name="Jenkins J."/>
            <person name="Jones B.M."/>
            <person name="Lawson T."/>
            <person name="Leese F."/>
            <person name="Lindquist E."/>
            <person name="Lobanov A."/>
            <person name="Lomsadze A."/>
            <person name="Malik S.B."/>
            <person name="Marsh M.E."/>
            <person name="Mackinder L."/>
            <person name="Mock T."/>
            <person name="Mueller-Roeber B."/>
            <person name="Pagarete A."/>
            <person name="Parker M."/>
            <person name="Probert I."/>
            <person name="Quesneville H."/>
            <person name="Raines C."/>
            <person name="Rensing S.A."/>
            <person name="Riano-Pachon D.M."/>
            <person name="Richier S."/>
            <person name="Rokitta S."/>
            <person name="Shiraiwa Y."/>
            <person name="Soanes D.M."/>
            <person name="van der Giezen M."/>
            <person name="Wahlund T.M."/>
            <person name="Williams B."/>
            <person name="Wilson W."/>
            <person name="Wolfe G."/>
            <person name="Wurch L.L."/>
        </authorList>
    </citation>
    <scope>NUCLEOTIDE SEQUENCE</scope>
</reference>
<feature type="region of interest" description="Disordered" evidence="1">
    <location>
        <begin position="275"/>
        <end position="294"/>
    </location>
</feature>
<dbReference type="AlphaFoldDB" id="A0A0D3JXU5"/>
<sequence length="357" mass="37548">MCVVPLRTNGRAHFSLDAGPMPASLVGRLSEAEYYGVTERINKALLPLAHFGLSSLLLPFLAIDALTVAVLYGADPSLLVAPLSQDLPDLLLPVLLEITLVAAAFPLVSLLVSRRIGRVQALVREVLDDASRTFAPRGVHFSLKLGVTGAGASTNMWVEMQVAPLFRVPVPVPVPTLYPILLPRLAAQPDASKQQATARPGAAAAAARALLLRRSFAGRGLARGGAGGGRRARLARRRGARRTSGRGCGGGQPHPAAAGVLASAAREPAVAPVPRADAGARPAPGAARQCPRRTDAAARRTCRLGCRGLAGRSRARERVRTRPYTASACVPPSLADHREHTSRPHEPGLLSGLMRHI</sequence>
<feature type="transmembrane region" description="Helical" evidence="2">
    <location>
        <begin position="90"/>
        <end position="112"/>
    </location>
</feature>
<feature type="transmembrane region" description="Helical" evidence="2">
    <location>
        <begin position="48"/>
        <end position="70"/>
    </location>
</feature>
<dbReference type="Proteomes" id="UP000013827">
    <property type="component" value="Unassembled WGS sequence"/>
</dbReference>
<feature type="region of interest" description="Disordered" evidence="1">
    <location>
        <begin position="221"/>
        <end position="256"/>
    </location>
</feature>
<dbReference type="KEGG" id="ehx:EMIHUDRAFT_434729"/>
<feature type="compositionally biased region" description="Basic residues" evidence="1">
    <location>
        <begin position="230"/>
        <end position="244"/>
    </location>
</feature>
<dbReference type="EnsemblProtists" id="EOD28330">
    <property type="protein sequence ID" value="EOD28330"/>
    <property type="gene ID" value="EMIHUDRAFT_434729"/>
</dbReference>
<accession>A0A0D3JXU5</accession>
<reference evidence="3" key="2">
    <citation type="submission" date="2024-10" db="UniProtKB">
        <authorList>
            <consortium name="EnsemblProtists"/>
        </authorList>
    </citation>
    <scope>IDENTIFICATION</scope>
</reference>
<dbReference type="RefSeq" id="XP_005780759.1">
    <property type="nucleotide sequence ID" value="XM_005780702.1"/>
</dbReference>
<organism evidence="3 4">
    <name type="scientific">Emiliania huxleyi (strain CCMP1516)</name>
    <dbReference type="NCBI Taxonomy" id="280463"/>
    <lineage>
        <taxon>Eukaryota</taxon>
        <taxon>Haptista</taxon>
        <taxon>Haptophyta</taxon>
        <taxon>Prymnesiophyceae</taxon>
        <taxon>Isochrysidales</taxon>
        <taxon>Noelaerhabdaceae</taxon>
        <taxon>Emiliania</taxon>
    </lineage>
</organism>
<protein>
    <recommendedName>
        <fullName evidence="5">ABC transmembrane type-1 domain-containing protein</fullName>
    </recommendedName>
</protein>
<dbReference type="GeneID" id="17273875"/>
<evidence type="ECO:0000313" key="3">
    <source>
        <dbReference type="EnsemblProtists" id="EOD28330"/>
    </source>
</evidence>
<feature type="compositionally biased region" description="Low complexity" evidence="1">
    <location>
        <begin position="275"/>
        <end position="289"/>
    </location>
</feature>
<keyword evidence="4" id="KW-1185">Reference proteome</keyword>
<dbReference type="PaxDb" id="2903-EOD28330"/>
<feature type="region of interest" description="Disordered" evidence="1">
    <location>
        <begin position="330"/>
        <end position="357"/>
    </location>
</feature>
<keyword evidence="2" id="KW-0812">Transmembrane</keyword>
<proteinExistence type="predicted"/>
<keyword evidence="2" id="KW-1133">Transmembrane helix</keyword>
<evidence type="ECO:0000256" key="1">
    <source>
        <dbReference type="SAM" id="MobiDB-lite"/>
    </source>
</evidence>
<name>A0A0D3JXU5_EMIH1</name>
<feature type="compositionally biased region" description="Basic and acidic residues" evidence="1">
    <location>
        <begin position="335"/>
        <end position="346"/>
    </location>
</feature>
<evidence type="ECO:0008006" key="5">
    <source>
        <dbReference type="Google" id="ProtNLM"/>
    </source>
</evidence>
<keyword evidence="2" id="KW-0472">Membrane</keyword>
<dbReference type="HOGENOM" id="CLU_777162_0_0_1"/>
<evidence type="ECO:0000256" key="2">
    <source>
        <dbReference type="SAM" id="Phobius"/>
    </source>
</evidence>